<dbReference type="GO" id="GO:0030488">
    <property type="term" value="P:tRNA methylation"/>
    <property type="evidence" value="ECO:0007669"/>
    <property type="project" value="TreeGrafter"/>
</dbReference>
<dbReference type="InterPro" id="IPR027417">
    <property type="entry name" value="P-loop_NTPase"/>
</dbReference>
<dbReference type="GO" id="GO:0005525">
    <property type="term" value="F:GTP binding"/>
    <property type="evidence" value="ECO:0007669"/>
    <property type="project" value="InterPro"/>
</dbReference>
<name>A0A0W8FBC8_9ZZZZ</name>
<dbReference type="SUPFAM" id="SSF52540">
    <property type="entry name" value="P-loop containing nucleoside triphosphate hydrolases"/>
    <property type="match status" value="1"/>
</dbReference>
<evidence type="ECO:0000313" key="2">
    <source>
        <dbReference type="EMBL" id="KUG18155.1"/>
    </source>
</evidence>
<organism evidence="2">
    <name type="scientific">hydrocarbon metagenome</name>
    <dbReference type="NCBI Taxonomy" id="938273"/>
    <lineage>
        <taxon>unclassified sequences</taxon>
        <taxon>metagenomes</taxon>
        <taxon>ecological metagenomes</taxon>
    </lineage>
</organism>
<dbReference type="EMBL" id="LNQE01001396">
    <property type="protein sequence ID" value="KUG18155.1"/>
    <property type="molecule type" value="Genomic_DNA"/>
</dbReference>
<dbReference type="PANTHER" id="PTHR42714">
    <property type="entry name" value="TRNA MODIFICATION GTPASE GTPBP3"/>
    <property type="match status" value="1"/>
</dbReference>
<dbReference type="AlphaFoldDB" id="A0A0W8FBC8"/>
<dbReference type="Gene3D" id="3.40.50.300">
    <property type="entry name" value="P-loop containing nucleotide triphosphate hydrolases"/>
    <property type="match status" value="1"/>
</dbReference>
<dbReference type="PANTHER" id="PTHR42714:SF2">
    <property type="entry name" value="TRNA MODIFICATION GTPASE GTPBP3, MITOCHONDRIAL"/>
    <property type="match status" value="1"/>
</dbReference>
<proteinExistence type="predicted"/>
<dbReference type="InterPro" id="IPR006073">
    <property type="entry name" value="GTP-bd"/>
</dbReference>
<sequence length="212" mass="23247">MGFMSSFRENLGGWIRKIFKKKRARIGLYGPPNAGKTTLANRILKDWSTGDAIGTVSPIPHETRRAMRREGLVINANGSSIELDIVDTPGMATKIDFKEFMAFGLSETESKKRAKEATEGVIEAIKWLDDLDGVLLVMDSTEDPYTQVNVTVIGNMEARKLPLLIVANKMDLPNASPSRISAAFPQHSIVPISALEGSNIDDLYQAIATHFG</sequence>
<dbReference type="GO" id="GO:0002098">
    <property type="term" value="P:tRNA wobble uridine modification"/>
    <property type="evidence" value="ECO:0007669"/>
    <property type="project" value="TreeGrafter"/>
</dbReference>
<dbReference type="NCBIfam" id="TIGR00231">
    <property type="entry name" value="small_GTP"/>
    <property type="match status" value="1"/>
</dbReference>
<gene>
    <name evidence="2" type="ORF">ASZ90_012126</name>
</gene>
<evidence type="ECO:0000259" key="1">
    <source>
        <dbReference type="Pfam" id="PF01926"/>
    </source>
</evidence>
<dbReference type="Pfam" id="PF01926">
    <property type="entry name" value="MMR_HSR1"/>
    <property type="match status" value="1"/>
</dbReference>
<dbReference type="PRINTS" id="PR00449">
    <property type="entry name" value="RASTRNSFRMNG"/>
</dbReference>
<dbReference type="GO" id="GO:0005737">
    <property type="term" value="C:cytoplasm"/>
    <property type="evidence" value="ECO:0007669"/>
    <property type="project" value="TreeGrafter"/>
</dbReference>
<accession>A0A0W8FBC8</accession>
<feature type="domain" description="G" evidence="1">
    <location>
        <begin position="25"/>
        <end position="169"/>
    </location>
</feature>
<comment type="caution">
    <text evidence="2">The sequence shown here is derived from an EMBL/GenBank/DDBJ whole genome shotgun (WGS) entry which is preliminary data.</text>
</comment>
<reference evidence="2" key="1">
    <citation type="journal article" date="2015" name="Proc. Natl. Acad. Sci. U.S.A.">
        <title>Networks of energetic and metabolic interactions define dynamics in microbial communities.</title>
        <authorList>
            <person name="Embree M."/>
            <person name="Liu J.K."/>
            <person name="Al-Bassam M.M."/>
            <person name="Zengler K."/>
        </authorList>
    </citation>
    <scope>NUCLEOTIDE SEQUENCE</scope>
</reference>
<dbReference type="InterPro" id="IPR005225">
    <property type="entry name" value="Small_GTP-bd"/>
</dbReference>
<dbReference type="CDD" id="cd00880">
    <property type="entry name" value="Era_like"/>
    <property type="match status" value="1"/>
</dbReference>
<protein>
    <submittedName>
        <fullName evidence="2">Gtp-binding protein</fullName>
    </submittedName>
</protein>